<keyword evidence="1" id="KW-0677">Repeat</keyword>
<feature type="domain" description="HYR" evidence="3">
    <location>
        <begin position="78"/>
        <end position="163"/>
    </location>
</feature>
<reference evidence="4 6" key="1">
    <citation type="submission" date="2008-03" db="EMBL/GenBank/DDBJ databases">
        <title>Annotation of Ixodes scapularis.</title>
        <authorList>
            <consortium name="Ixodes scapularis Genome Project Consortium"/>
            <person name="Caler E."/>
            <person name="Hannick L.I."/>
            <person name="Bidwell S."/>
            <person name="Joardar V."/>
            <person name="Thiagarajan M."/>
            <person name="Amedeo P."/>
            <person name="Galinsky K.J."/>
            <person name="Schobel S."/>
            <person name="Inman J."/>
            <person name="Hostetler J."/>
            <person name="Miller J."/>
            <person name="Hammond M."/>
            <person name="Megy K."/>
            <person name="Lawson D."/>
            <person name="Kodira C."/>
            <person name="Sutton G."/>
            <person name="Meyer J."/>
            <person name="Hill C.A."/>
            <person name="Birren B."/>
            <person name="Nene V."/>
            <person name="Collins F."/>
            <person name="Alarcon-Chaidez F."/>
            <person name="Wikel S."/>
            <person name="Strausberg R."/>
        </authorList>
    </citation>
    <scope>NUCLEOTIDE SEQUENCE [LARGE SCALE GENOMIC DNA]</scope>
    <source>
        <strain evidence="6">Wikel</strain>
        <strain evidence="4">Wikel colony</strain>
    </source>
</reference>
<dbReference type="AlphaFoldDB" id="B7PWM2"/>
<dbReference type="STRING" id="6945.B7PWM2"/>
<evidence type="ECO:0000313" key="5">
    <source>
        <dbReference type="EnsemblMetazoa" id="ISCW007891-PA"/>
    </source>
</evidence>
<reference evidence="5" key="2">
    <citation type="submission" date="2020-05" db="UniProtKB">
        <authorList>
            <consortium name="EnsemblMetazoa"/>
        </authorList>
    </citation>
    <scope>IDENTIFICATION</scope>
    <source>
        <strain evidence="5">wikel</strain>
    </source>
</reference>
<sequence>MFGGAARLTLHVVDSSWAPLSKRTQGRASTSARGHSQVRETSGKGNADPQSGRRTSGPASGDIRDQARIRKPGSAGRLDNEEPVIRCPANITQSVRAGRRGAIVMWKQPEARDNSGVLPEIQQDPENIVSPWRFPIGQTAIRFRATDAARLSTECTFTVTVFLKPSKRMLKDTVFFGKEYISTLYVVHVRFLHTGSYQFRTSK</sequence>
<dbReference type="EMBL" id="ABJB010373057">
    <property type="status" value="NOT_ANNOTATED_CDS"/>
    <property type="molecule type" value="Genomic_DNA"/>
</dbReference>
<evidence type="ECO:0000259" key="3">
    <source>
        <dbReference type="PROSITE" id="PS50825"/>
    </source>
</evidence>
<feature type="region of interest" description="Disordered" evidence="2">
    <location>
        <begin position="19"/>
        <end position="83"/>
    </location>
</feature>
<dbReference type="InterPro" id="IPR003410">
    <property type="entry name" value="HYR_dom"/>
</dbReference>
<accession>B7PWM2</accession>
<evidence type="ECO:0000256" key="1">
    <source>
        <dbReference type="ARBA" id="ARBA00022737"/>
    </source>
</evidence>
<dbReference type="EMBL" id="ABJB010293132">
    <property type="status" value="NOT_ANNOTATED_CDS"/>
    <property type="molecule type" value="Genomic_DNA"/>
</dbReference>
<dbReference type="EMBL" id="DS808927">
    <property type="protein sequence ID" value="EEC10994.1"/>
    <property type="molecule type" value="Genomic_DNA"/>
</dbReference>
<dbReference type="InParanoid" id="B7PWM2"/>
<dbReference type="PANTHER" id="PTHR46343">
    <property type="entry name" value="HYR DOMAIN-CONTAINING PROTEIN"/>
    <property type="match status" value="1"/>
</dbReference>
<dbReference type="PaxDb" id="6945-B7PWM2"/>
<dbReference type="EnsemblMetazoa" id="ISCW007891-RA">
    <property type="protein sequence ID" value="ISCW007891-PA"/>
    <property type="gene ID" value="ISCW007891"/>
</dbReference>
<keyword evidence="6" id="KW-1185">Reference proteome</keyword>
<organism>
    <name type="scientific">Ixodes scapularis</name>
    <name type="common">Black-legged tick</name>
    <name type="synonym">Deer tick</name>
    <dbReference type="NCBI Taxonomy" id="6945"/>
    <lineage>
        <taxon>Eukaryota</taxon>
        <taxon>Metazoa</taxon>
        <taxon>Ecdysozoa</taxon>
        <taxon>Arthropoda</taxon>
        <taxon>Chelicerata</taxon>
        <taxon>Arachnida</taxon>
        <taxon>Acari</taxon>
        <taxon>Parasitiformes</taxon>
        <taxon>Ixodida</taxon>
        <taxon>Ixodoidea</taxon>
        <taxon>Ixodidae</taxon>
        <taxon>Ixodinae</taxon>
        <taxon>Ixodes</taxon>
    </lineage>
</organism>
<feature type="compositionally biased region" description="Polar residues" evidence="2">
    <location>
        <begin position="43"/>
        <end position="58"/>
    </location>
</feature>
<evidence type="ECO:0000313" key="4">
    <source>
        <dbReference type="EMBL" id="EEC10994.1"/>
    </source>
</evidence>
<name>B7PWM2_IXOSC</name>
<dbReference type="Proteomes" id="UP000001555">
    <property type="component" value="Unassembled WGS sequence"/>
</dbReference>
<dbReference type="VEuPathDB" id="VectorBase:ISCW007891"/>
<evidence type="ECO:0000256" key="2">
    <source>
        <dbReference type="SAM" id="MobiDB-lite"/>
    </source>
</evidence>
<proteinExistence type="predicted"/>
<dbReference type="InterPro" id="IPR043555">
    <property type="entry name" value="SRPX-like"/>
</dbReference>
<dbReference type="HOGENOM" id="CLU_1350233_0_0_1"/>
<dbReference type="PANTHER" id="PTHR46343:SF2">
    <property type="entry name" value="SUSHI_VON WILLEBRAND FACTOR TYPE A_EGF_PENTRAXIN DOMAIN-CONTAINING 1"/>
    <property type="match status" value="1"/>
</dbReference>
<dbReference type="Pfam" id="PF02494">
    <property type="entry name" value="HYR"/>
    <property type="match status" value="1"/>
</dbReference>
<protein>
    <recommendedName>
        <fullName evidence="3">HYR domain-containing protein</fullName>
    </recommendedName>
</protein>
<dbReference type="VEuPathDB" id="VectorBase:ISCI007891"/>
<feature type="compositionally biased region" description="Polar residues" evidence="2">
    <location>
        <begin position="22"/>
        <end position="36"/>
    </location>
</feature>
<gene>
    <name evidence="4" type="ORF">IscW_ISCW007891</name>
</gene>
<dbReference type="PROSITE" id="PS50825">
    <property type="entry name" value="HYR"/>
    <property type="match status" value="1"/>
</dbReference>
<evidence type="ECO:0000313" key="6">
    <source>
        <dbReference type="Proteomes" id="UP000001555"/>
    </source>
</evidence>